<proteinExistence type="predicted"/>
<feature type="signal peptide" evidence="2">
    <location>
        <begin position="1"/>
        <end position="27"/>
    </location>
</feature>
<dbReference type="PANTHER" id="PTHR33928">
    <property type="entry name" value="POLYGALACTURONASE QRT3"/>
    <property type="match status" value="1"/>
</dbReference>
<comment type="caution">
    <text evidence="4">The sequence shown here is derived from an EMBL/GenBank/DDBJ whole genome shotgun (WGS) entry which is preliminary data.</text>
</comment>
<gene>
    <name evidence="4" type="ORF">C8A00DRAFT_38950</name>
</gene>
<dbReference type="Pfam" id="PF12708">
    <property type="entry name" value="Pect-lyase_RHGA_epim"/>
    <property type="match status" value="2"/>
</dbReference>
<evidence type="ECO:0000256" key="2">
    <source>
        <dbReference type="SAM" id="SignalP"/>
    </source>
</evidence>
<dbReference type="InterPro" id="IPR012334">
    <property type="entry name" value="Pectin_lyas_fold"/>
</dbReference>
<dbReference type="Gene3D" id="2.160.20.10">
    <property type="entry name" value="Single-stranded right-handed beta-helix, Pectin lyase-like"/>
    <property type="match status" value="2"/>
</dbReference>
<dbReference type="Proteomes" id="UP001302745">
    <property type="component" value="Unassembled WGS sequence"/>
</dbReference>
<dbReference type="EMBL" id="MU857365">
    <property type="protein sequence ID" value="KAK4148477.1"/>
    <property type="molecule type" value="Genomic_DNA"/>
</dbReference>
<name>A0AAN6ZRQ7_9PEZI</name>
<feature type="region of interest" description="Disordered" evidence="1">
    <location>
        <begin position="790"/>
        <end position="811"/>
    </location>
</feature>
<dbReference type="InterPro" id="IPR039279">
    <property type="entry name" value="QRT3-like"/>
</dbReference>
<keyword evidence="5" id="KW-1185">Reference proteome</keyword>
<protein>
    <submittedName>
        <fullName evidence="4">Beta-glucosidase</fullName>
    </submittedName>
</protein>
<reference evidence="4" key="2">
    <citation type="submission" date="2023-05" db="EMBL/GenBank/DDBJ databases">
        <authorList>
            <consortium name="Lawrence Berkeley National Laboratory"/>
            <person name="Steindorff A."/>
            <person name="Hensen N."/>
            <person name="Bonometti L."/>
            <person name="Westerberg I."/>
            <person name="Brannstrom I.O."/>
            <person name="Guillou S."/>
            <person name="Cros-Aarteil S."/>
            <person name="Calhoun S."/>
            <person name="Haridas S."/>
            <person name="Kuo A."/>
            <person name="Mondo S."/>
            <person name="Pangilinan J."/>
            <person name="Riley R."/>
            <person name="Labutti K."/>
            <person name="Andreopoulos B."/>
            <person name="Lipzen A."/>
            <person name="Chen C."/>
            <person name="Yanf M."/>
            <person name="Daum C."/>
            <person name="Ng V."/>
            <person name="Clum A."/>
            <person name="Ohm R."/>
            <person name="Martin F."/>
            <person name="Silar P."/>
            <person name="Natvig D."/>
            <person name="Lalanne C."/>
            <person name="Gautier V."/>
            <person name="Ament-Velasquez S.L."/>
            <person name="Kruys A."/>
            <person name="Hutchinson M.I."/>
            <person name="Powell A.J."/>
            <person name="Barry K."/>
            <person name="Miller A.N."/>
            <person name="Grigoriev I.V."/>
            <person name="Debuchy R."/>
            <person name="Gladieux P."/>
            <person name="Thoren M.H."/>
            <person name="Johannesson H."/>
        </authorList>
    </citation>
    <scope>NUCLEOTIDE SEQUENCE</scope>
    <source>
        <strain evidence="4">CBS 538.74</strain>
    </source>
</reference>
<sequence length="811" mass="87436">MWLSSLPCSAVLCALLGLQSLAGLVSAVPPSHDGFHQDSDVLHTRRATIFPSVTADNASHSDIQAARQIVKDAIAKMTKLNKARLAKPSHNNFKLKPGTKVSRRDEDAPPPPAPLLDITDEIARAAALIAELDTDLASNTTLDARRAAPNSKRAGAFWMEGLARKGTVPWGNDASYKVFRNVVSDYGADPTGVKDSTQAIQRAIDDGKRCGAACNGATTKNAIVYFPPGQYLVSSSISIYFGTQMIGDANNWPTIKAAPSFVGLGVLSTDVYVASGGTGPDSNSLEWYINTARFYGQIRNLRVDITKTDPGAYVAALHYQVAQATTLENVELIANSATTQQGIFAENGSGGVMSDITFTGGNFGIYGGAQQFSASRLTFNGCNTAVEMIWNWGWVWKSITVNNAQVGFRLYNDGNGAIPGSVTIVDSTFSNIRESAIEMAVPVDVRDSGFTGLVLDNVNLGGKIKDHWSPNTILAAGYYKNYVMGATYKDNKRTWTNGPLDYTREATLLGSTVTGLQVAPYFERKKNQYADKSAADFVHLKDEGAKGDGSTDDTAAVQNAFNKYRDGSKIIFVDAGTYILKDTVTIPKDAKIVGETWSQFAANGAKFADPSQPVVMFKVGNDGDVGTVEMQDLILTSKGPTPGVILMEWNVQAKSPGAAALWDVHVRLGGATGTELTPSECPPIRTGTNPSKCQVASMILHVTKHASGYFDNMWLWVADHMVDDPLLADPLNNMDQLSVYSARGMLIESQRATWLYGTASEHSVMYQYNFNGARNVYTTFLQTESPYYQPTPKPPAPFQSVVGKFAGDPES</sequence>
<dbReference type="PANTHER" id="PTHR33928:SF2">
    <property type="entry name" value="PECTATE LYASE SUPERFAMILY PROTEIN DOMAIN-CONTAINING PROTEIN-RELATED"/>
    <property type="match status" value="1"/>
</dbReference>
<dbReference type="GO" id="GO:0004650">
    <property type="term" value="F:polygalacturonase activity"/>
    <property type="evidence" value="ECO:0007669"/>
    <property type="project" value="InterPro"/>
</dbReference>
<dbReference type="SUPFAM" id="SSF51126">
    <property type="entry name" value="Pectin lyase-like"/>
    <property type="match status" value="2"/>
</dbReference>
<keyword evidence="2" id="KW-0732">Signal</keyword>
<dbReference type="InterPro" id="IPR011050">
    <property type="entry name" value="Pectin_lyase_fold/virulence"/>
</dbReference>
<evidence type="ECO:0000256" key="1">
    <source>
        <dbReference type="SAM" id="MobiDB-lite"/>
    </source>
</evidence>
<feature type="non-terminal residue" evidence="4">
    <location>
        <position position="811"/>
    </location>
</feature>
<feature type="domain" description="Rhamnogalacturonase A/B/Epimerase-like pectate lyase" evidence="3">
    <location>
        <begin position="537"/>
        <end position="600"/>
    </location>
</feature>
<accession>A0AAN6ZRQ7</accession>
<dbReference type="AlphaFoldDB" id="A0AAN6ZRQ7"/>
<reference evidence="4" key="1">
    <citation type="journal article" date="2023" name="Mol. Phylogenet. Evol.">
        <title>Genome-scale phylogeny and comparative genomics of the fungal order Sordariales.</title>
        <authorList>
            <person name="Hensen N."/>
            <person name="Bonometti L."/>
            <person name="Westerberg I."/>
            <person name="Brannstrom I.O."/>
            <person name="Guillou S."/>
            <person name="Cros-Aarteil S."/>
            <person name="Calhoun S."/>
            <person name="Haridas S."/>
            <person name="Kuo A."/>
            <person name="Mondo S."/>
            <person name="Pangilinan J."/>
            <person name="Riley R."/>
            <person name="LaButti K."/>
            <person name="Andreopoulos B."/>
            <person name="Lipzen A."/>
            <person name="Chen C."/>
            <person name="Yan M."/>
            <person name="Daum C."/>
            <person name="Ng V."/>
            <person name="Clum A."/>
            <person name="Steindorff A."/>
            <person name="Ohm R.A."/>
            <person name="Martin F."/>
            <person name="Silar P."/>
            <person name="Natvig D.O."/>
            <person name="Lalanne C."/>
            <person name="Gautier V."/>
            <person name="Ament-Velasquez S.L."/>
            <person name="Kruys A."/>
            <person name="Hutchinson M.I."/>
            <person name="Powell A.J."/>
            <person name="Barry K."/>
            <person name="Miller A.N."/>
            <person name="Grigoriev I.V."/>
            <person name="Debuchy R."/>
            <person name="Gladieux P."/>
            <person name="Hiltunen Thoren M."/>
            <person name="Johannesson H."/>
        </authorList>
    </citation>
    <scope>NUCLEOTIDE SEQUENCE</scope>
    <source>
        <strain evidence="4">CBS 538.74</strain>
    </source>
</reference>
<dbReference type="FunFam" id="2.160.20.10:FF:000043">
    <property type="entry name" value="Exo-beta-1,3-glucanase, putative"/>
    <property type="match status" value="1"/>
</dbReference>
<evidence type="ECO:0000313" key="5">
    <source>
        <dbReference type="Proteomes" id="UP001302745"/>
    </source>
</evidence>
<evidence type="ECO:0000313" key="4">
    <source>
        <dbReference type="EMBL" id="KAK4148477.1"/>
    </source>
</evidence>
<dbReference type="InterPro" id="IPR024535">
    <property type="entry name" value="RHGA/B-epi-like_pectate_lyase"/>
</dbReference>
<evidence type="ECO:0000259" key="3">
    <source>
        <dbReference type="Pfam" id="PF12708"/>
    </source>
</evidence>
<feature type="chain" id="PRO_5042881135" evidence="2">
    <location>
        <begin position="28"/>
        <end position="811"/>
    </location>
</feature>
<feature type="region of interest" description="Disordered" evidence="1">
    <location>
        <begin position="87"/>
        <end position="116"/>
    </location>
</feature>
<feature type="domain" description="Rhamnogalacturonase A/B/Epimerase-like pectate lyase" evidence="3">
    <location>
        <begin position="179"/>
        <end position="408"/>
    </location>
</feature>
<dbReference type="CDD" id="cd23668">
    <property type="entry name" value="GH55_beta13glucanase-like"/>
    <property type="match status" value="1"/>
</dbReference>
<organism evidence="4 5">
    <name type="scientific">Chaetomidium leptoderma</name>
    <dbReference type="NCBI Taxonomy" id="669021"/>
    <lineage>
        <taxon>Eukaryota</taxon>
        <taxon>Fungi</taxon>
        <taxon>Dikarya</taxon>
        <taxon>Ascomycota</taxon>
        <taxon>Pezizomycotina</taxon>
        <taxon>Sordariomycetes</taxon>
        <taxon>Sordariomycetidae</taxon>
        <taxon>Sordariales</taxon>
        <taxon>Chaetomiaceae</taxon>
        <taxon>Chaetomidium</taxon>
    </lineage>
</organism>